<sequence length="96" mass="11255">MSIVTNRRCYNSYHVPFETLYYASWPPTYVACDCGELAKHIVHFKRLPCGAPHFQETFVWECNHCGACYRQIKGTFNFERVEEKRENKNVEKGATT</sequence>
<dbReference type="OrthoDB" id="2193658at2"/>
<organism evidence="1 2">
    <name type="scientific">Enterococcus gallinarum</name>
    <dbReference type="NCBI Taxonomy" id="1353"/>
    <lineage>
        <taxon>Bacteria</taxon>
        <taxon>Bacillati</taxon>
        <taxon>Bacillota</taxon>
        <taxon>Bacilli</taxon>
        <taxon>Lactobacillales</taxon>
        <taxon>Enterococcaceae</taxon>
        <taxon>Enterococcus</taxon>
    </lineage>
</organism>
<dbReference type="AlphaFoldDB" id="A0A376GVQ6"/>
<accession>A0A376GVQ6</accession>
<dbReference type="RefSeq" id="WP_139243328.1">
    <property type="nucleotide sequence ID" value="NZ_JBHULA010000043.1"/>
</dbReference>
<name>A0A376GVQ6_ENTGA</name>
<keyword evidence="2" id="KW-1185">Reference proteome</keyword>
<gene>
    <name evidence="1" type="ORF">NCTC12360_01059</name>
</gene>
<reference evidence="1 2" key="1">
    <citation type="submission" date="2018-06" db="EMBL/GenBank/DDBJ databases">
        <authorList>
            <consortium name="Pathogen Informatics"/>
            <person name="Doyle S."/>
        </authorList>
    </citation>
    <scope>NUCLEOTIDE SEQUENCE [LARGE SCALE GENOMIC DNA]</scope>
    <source>
        <strain evidence="1 2">NCTC12360</strain>
    </source>
</reference>
<evidence type="ECO:0000313" key="1">
    <source>
        <dbReference type="EMBL" id="STD82627.1"/>
    </source>
</evidence>
<dbReference type="Proteomes" id="UP000254807">
    <property type="component" value="Unassembled WGS sequence"/>
</dbReference>
<dbReference type="EMBL" id="UFYW01000001">
    <property type="protein sequence ID" value="STD82627.1"/>
    <property type="molecule type" value="Genomic_DNA"/>
</dbReference>
<proteinExistence type="predicted"/>
<evidence type="ECO:0000313" key="2">
    <source>
        <dbReference type="Proteomes" id="UP000254807"/>
    </source>
</evidence>
<protein>
    <submittedName>
        <fullName evidence="1">Uncharacterized protein</fullName>
    </submittedName>
</protein>